<reference evidence="3" key="1">
    <citation type="journal article" date="2019" name="Int. J. Syst. Evol. Microbiol.">
        <title>The Global Catalogue of Microorganisms (GCM) 10K type strain sequencing project: providing services to taxonomists for standard genome sequencing and annotation.</title>
        <authorList>
            <consortium name="The Broad Institute Genomics Platform"/>
            <consortium name="The Broad Institute Genome Sequencing Center for Infectious Disease"/>
            <person name="Wu L."/>
            <person name="Ma J."/>
        </authorList>
    </citation>
    <scope>NUCLEOTIDE SEQUENCE [LARGE SCALE GENOMIC DNA]</scope>
    <source>
        <strain evidence="3">CGMCC 1.16455</strain>
    </source>
</reference>
<protein>
    <submittedName>
        <fullName evidence="2">Uncharacterized protein</fullName>
    </submittedName>
</protein>
<gene>
    <name evidence="2" type="ORF">ACFPK8_14960</name>
</gene>
<name>A0ABW0FKA9_9MICO</name>
<dbReference type="GeneID" id="303296605"/>
<organism evidence="2 3">
    <name type="scientific">Brachybacterium tyrofermentans</name>
    <dbReference type="NCBI Taxonomy" id="47848"/>
    <lineage>
        <taxon>Bacteria</taxon>
        <taxon>Bacillati</taxon>
        <taxon>Actinomycetota</taxon>
        <taxon>Actinomycetes</taxon>
        <taxon>Micrococcales</taxon>
        <taxon>Dermabacteraceae</taxon>
        <taxon>Brachybacterium</taxon>
    </lineage>
</organism>
<feature type="region of interest" description="Disordered" evidence="1">
    <location>
        <begin position="1"/>
        <end position="62"/>
    </location>
</feature>
<evidence type="ECO:0000313" key="3">
    <source>
        <dbReference type="Proteomes" id="UP001595937"/>
    </source>
</evidence>
<proteinExistence type="predicted"/>
<comment type="caution">
    <text evidence="2">The sequence shown here is derived from an EMBL/GenBank/DDBJ whole genome shotgun (WGS) entry which is preliminary data.</text>
</comment>
<evidence type="ECO:0000256" key="1">
    <source>
        <dbReference type="SAM" id="MobiDB-lite"/>
    </source>
</evidence>
<feature type="compositionally biased region" description="Basic and acidic residues" evidence="1">
    <location>
        <begin position="34"/>
        <end position="45"/>
    </location>
</feature>
<sequence length="62" mass="6793">MPEPTPLDVVRSRFPRTPDADAPALRAHAGHLARLRDRLPEDGLRGTEPATTFDPRGTDPHA</sequence>
<dbReference type="Proteomes" id="UP001595937">
    <property type="component" value="Unassembled WGS sequence"/>
</dbReference>
<evidence type="ECO:0000313" key="2">
    <source>
        <dbReference type="EMBL" id="MFC5298810.1"/>
    </source>
</evidence>
<keyword evidence="3" id="KW-1185">Reference proteome</keyword>
<dbReference type="EMBL" id="JBHSLN010000082">
    <property type="protein sequence ID" value="MFC5298810.1"/>
    <property type="molecule type" value="Genomic_DNA"/>
</dbReference>
<accession>A0ABW0FKA9</accession>
<dbReference type="RefSeq" id="WP_343923027.1">
    <property type="nucleotide sequence ID" value="NZ_BAAAIR010000027.1"/>
</dbReference>